<proteinExistence type="predicted"/>
<comment type="caution">
    <text evidence="1">The sequence shown here is derived from an EMBL/GenBank/DDBJ whole genome shotgun (WGS) entry which is preliminary data.</text>
</comment>
<dbReference type="PATRIC" id="fig|1395513.3.peg.1584"/>
<reference evidence="1 2" key="1">
    <citation type="journal article" date="2013" name="Genome Announc.">
        <title>Genome Sequence of Sporolactobacillus laevolacticus DSM442, an Efficient Polymer-Grade D-Lactate Producer from Agricultural Waste Cottonseed as a Nitrogen Source.</title>
        <authorList>
            <person name="Wang H."/>
            <person name="Wang L."/>
            <person name="Ju J."/>
            <person name="Yu B."/>
            <person name="Ma Y."/>
        </authorList>
    </citation>
    <scope>NUCLEOTIDE SEQUENCE [LARGE SCALE GENOMIC DNA]</scope>
    <source>
        <strain evidence="1 2">DSM 442</strain>
    </source>
</reference>
<gene>
    <name evidence="1" type="ORF">P343_07805</name>
</gene>
<dbReference type="AlphaFoldDB" id="V6J619"/>
<accession>V6J619</accession>
<name>V6J619_9BACL</name>
<evidence type="ECO:0000313" key="2">
    <source>
        <dbReference type="Proteomes" id="UP000018296"/>
    </source>
</evidence>
<keyword evidence="2" id="KW-1185">Reference proteome</keyword>
<evidence type="ECO:0000313" key="1">
    <source>
        <dbReference type="EMBL" id="EST12209.1"/>
    </source>
</evidence>
<protein>
    <submittedName>
        <fullName evidence="1">Uncharacterized protein</fullName>
    </submittedName>
</protein>
<organism evidence="1 2">
    <name type="scientific">Sporolactobacillus laevolacticus DSM 442</name>
    <dbReference type="NCBI Taxonomy" id="1395513"/>
    <lineage>
        <taxon>Bacteria</taxon>
        <taxon>Bacillati</taxon>
        <taxon>Bacillota</taxon>
        <taxon>Bacilli</taxon>
        <taxon>Bacillales</taxon>
        <taxon>Sporolactobacillaceae</taxon>
        <taxon>Sporolactobacillus</taxon>
    </lineage>
</organism>
<dbReference type="EMBL" id="AWTC01000006">
    <property type="protein sequence ID" value="EST12209.1"/>
    <property type="molecule type" value="Genomic_DNA"/>
</dbReference>
<sequence length="79" mass="8939">MVTTPFERMDSIQFDDELIGCSVFAQELLPNENKSNQLGINLGAVRSRIGELVEPYNVERLIIQITDIEEMLHAGSELF</sequence>
<dbReference type="Proteomes" id="UP000018296">
    <property type="component" value="Unassembled WGS sequence"/>
</dbReference>